<accession>A0A9E7ZJ91</accession>
<dbReference type="GO" id="GO:0004853">
    <property type="term" value="F:uroporphyrinogen decarboxylase activity"/>
    <property type="evidence" value="ECO:0007669"/>
    <property type="project" value="InterPro"/>
</dbReference>
<dbReference type="InterPro" id="IPR038071">
    <property type="entry name" value="UROD/MetE-like_sf"/>
</dbReference>
<dbReference type="GO" id="GO:0006779">
    <property type="term" value="P:porphyrin-containing compound biosynthetic process"/>
    <property type="evidence" value="ECO:0007669"/>
    <property type="project" value="InterPro"/>
</dbReference>
<protein>
    <recommendedName>
        <fullName evidence="1">Uroporphyrinogen decarboxylase (URO-D) domain-containing protein</fullName>
    </recommendedName>
</protein>
<dbReference type="InterPro" id="IPR000257">
    <property type="entry name" value="Uroporphyrinogen_deCOase"/>
</dbReference>
<sequence>MSYLNLRPTDALAADGYMKRDRVRAALNGEPVDRPPLAFWHHPPHTNSGADLANFSIDLFARKFDTDIVKIMSDVRYPLPALSMRTPQDWRRVEDWAGQLTDFTRSYVSAVRQARALLGPAYPLIVTVYSAVVWANGFTSEPDRLLHDFKAEPALLHNAMANLASNTRHHIDACIEAGADGIFLSISKCDKSIPAPIYREFCKPYDLMVLQGAKNGWLNILHVHGDDPSLRLDETLEYPVHAFSWATHTTGHGLAEMRAKTGRCLMAGWDHTSPLLTDTAADDQTLLETWTEQARSAVAELDGKGLILAPGCSVPNEATHSALAAMRRAVDQL</sequence>
<evidence type="ECO:0000313" key="2">
    <source>
        <dbReference type="EMBL" id="UZF86088.1"/>
    </source>
</evidence>
<proteinExistence type="predicted"/>
<gene>
    <name evidence="2" type="ORF">NWE54_20090</name>
</gene>
<dbReference type="Pfam" id="PF01208">
    <property type="entry name" value="URO-D"/>
    <property type="match status" value="1"/>
</dbReference>
<dbReference type="Gene3D" id="3.20.20.210">
    <property type="match status" value="1"/>
</dbReference>
<dbReference type="SUPFAM" id="SSF51726">
    <property type="entry name" value="UROD/MetE-like"/>
    <property type="match status" value="1"/>
</dbReference>
<dbReference type="EMBL" id="CP102774">
    <property type="protein sequence ID" value="UZF86088.1"/>
    <property type="molecule type" value="Genomic_DNA"/>
</dbReference>
<name>A0A9E7ZJ91_9HYPH</name>
<dbReference type="AlphaFoldDB" id="A0A9E7ZJ91"/>
<feature type="domain" description="Uroporphyrinogen decarboxylase (URO-D)" evidence="1">
    <location>
        <begin position="77"/>
        <end position="332"/>
    </location>
</feature>
<organism evidence="2">
    <name type="scientific">Bosea sp. NBC_00436</name>
    <dbReference type="NCBI Taxonomy" id="2969620"/>
    <lineage>
        <taxon>Bacteria</taxon>
        <taxon>Pseudomonadati</taxon>
        <taxon>Pseudomonadota</taxon>
        <taxon>Alphaproteobacteria</taxon>
        <taxon>Hyphomicrobiales</taxon>
        <taxon>Boseaceae</taxon>
        <taxon>Bosea</taxon>
    </lineage>
</organism>
<evidence type="ECO:0000259" key="1">
    <source>
        <dbReference type="Pfam" id="PF01208"/>
    </source>
</evidence>
<reference evidence="2" key="1">
    <citation type="submission" date="2022-08" db="EMBL/GenBank/DDBJ databases">
        <title>Complete Genome Sequences of 2 Bosea sp. soil isolates.</title>
        <authorList>
            <person name="Alvarez Arevalo M."/>
            <person name="Sterndorff E.B."/>
            <person name="Faurdal D."/>
            <person name="Joergensen T.S."/>
            <person name="Weber T."/>
        </authorList>
    </citation>
    <scope>NUCLEOTIDE SEQUENCE</scope>
    <source>
        <strain evidence="2">NBC_00436</strain>
    </source>
</reference>